<feature type="compositionally biased region" description="Basic and acidic residues" evidence="1">
    <location>
        <begin position="1358"/>
        <end position="1427"/>
    </location>
</feature>
<accession>A0AAV7ZFP6</accession>
<feature type="region of interest" description="Disordered" evidence="1">
    <location>
        <begin position="489"/>
        <end position="508"/>
    </location>
</feature>
<dbReference type="PANTHER" id="PTHR23184">
    <property type="entry name" value="TETRATRICOPEPTIDE REPEAT PROTEIN 14"/>
    <property type="match status" value="1"/>
</dbReference>
<dbReference type="PANTHER" id="PTHR23184:SF9">
    <property type="entry name" value="TETRATRICOPEPTIDE REPEAT PROTEIN 14"/>
    <property type="match status" value="1"/>
</dbReference>
<feature type="compositionally biased region" description="Low complexity" evidence="1">
    <location>
        <begin position="1445"/>
        <end position="1472"/>
    </location>
</feature>
<dbReference type="EMBL" id="JANTQA010000032">
    <property type="protein sequence ID" value="KAJ3439881.1"/>
    <property type="molecule type" value="Genomic_DNA"/>
</dbReference>
<feature type="compositionally biased region" description="Low complexity" evidence="1">
    <location>
        <begin position="718"/>
        <end position="736"/>
    </location>
</feature>
<evidence type="ECO:0000313" key="3">
    <source>
        <dbReference type="Proteomes" id="UP001146793"/>
    </source>
</evidence>
<gene>
    <name evidence="2" type="ORF">M0812_15921</name>
</gene>
<feature type="compositionally biased region" description="Basic and acidic residues" evidence="1">
    <location>
        <begin position="1476"/>
        <end position="1492"/>
    </location>
</feature>
<feature type="region of interest" description="Disordered" evidence="1">
    <location>
        <begin position="1348"/>
        <end position="1517"/>
    </location>
</feature>
<organism evidence="2 3">
    <name type="scientific">Anaeramoeba flamelloides</name>
    <dbReference type="NCBI Taxonomy" id="1746091"/>
    <lineage>
        <taxon>Eukaryota</taxon>
        <taxon>Metamonada</taxon>
        <taxon>Anaeramoebidae</taxon>
        <taxon>Anaeramoeba</taxon>
    </lineage>
</organism>
<feature type="region of interest" description="Disordered" evidence="1">
    <location>
        <begin position="718"/>
        <end position="744"/>
    </location>
</feature>
<dbReference type="Proteomes" id="UP001146793">
    <property type="component" value="Unassembled WGS sequence"/>
</dbReference>
<comment type="caution">
    <text evidence="2">The sequence shown here is derived from an EMBL/GenBank/DDBJ whole genome shotgun (WGS) entry which is preliminary data.</text>
</comment>
<evidence type="ECO:0000256" key="1">
    <source>
        <dbReference type="SAM" id="MobiDB-lite"/>
    </source>
</evidence>
<reference evidence="2" key="1">
    <citation type="submission" date="2022-08" db="EMBL/GenBank/DDBJ databases">
        <title>Novel sulphate-reducing endosymbionts in the free-living metamonad Anaeramoeba.</title>
        <authorList>
            <person name="Jerlstrom-Hultqvist J."/>
            <person name="Cepicka I."/>
            <person name="Gallot-Lavallee L."/>
            <person name="Salas-Leiva D."/>
            <person name="Curtis B.A."/>
            <person name="Zahonova K."/>
            <person name="Pipaliya S."/>
            <person name="Dacks J."/>
            <person name="Roger A.J."/>
        </authorList>
    </citation>
    <scope>NUCLEOTIDE SEQUENCE</scope>
    <source>
        <strain evidence="2">Busselton2</strain>
    </source>
</reference>
<name>A0AAV7ZFP6_9EUKA</name>
<feature type="compositionally biased region" description="Basic residues" evidence="1">
    <location>
        <begin position="1746"/>
        <end position="1774"/>
    </location>
</feature>
<proteinExistence type="predicted"/>
<evidence type="ECO:0000313" key="2">
    <source>
        <dbReference type="EMBL" id="KAJ3439881.1"/>
    </source>
</evidence>
<sequence>MSKIVLEEPKLVTKAYQEKNKREDFFVASNLTNEFAFKDLEQEKGNKNEQKNEKQINERICSLFAKGSAIFEILFFNEENRIRTACLLQINKSKLRVINSTKSKEYSFYKLLKSNLYSNTNNRSMIYFEIQEKEKEKENKKEKEKEKENGNGKENKKKESFWCKFENGTESFIFWKCLKLFLYYQDDQLESTLTHGSILGLAMELELLSLRLFYNKYACFQVTVNNIKTNNQKEDLNNSNCKLLLQFLPNRVQILIDQNKRSVHWKKEFQNSDYKIKFTTKSNTDFNLKFEEINKKSNLQYTFSLKASQKNKTQLIEKCLNNFYSLVNKDHKDMKLQPKKVDLEKEKKLINYLKNKNFQQEKVLIKFTEFDQEGNLMMIQKRNPNISDDNNILIHNSLPDLKLKILKKFQNNDTFSLNIFKILGGSNEVQKKKKKENLIFNINQEKIKIMEENNKQIWELNLIYNSIQIFLHPIYENILMIRNHFNQKKVNNNQKSKKKKKKKNGNDDGNKKYIIIGVKSNFERDLITNSILYYTKRPISKFRIRSWKEGDLIDSSVDYLNNQFIKFLNEKDSDTKYNLKLFKKYEIENKKQLQKHNFYSKYNIILLDSIGNEINDIKIYLTNEIFLINLKKINGKIYNFKYTIFSQLFFYSRNSLIGKFNINQDLTIFLKFQNYEFRCGFNLDFLDRRKNILNTTQLNYQIFDSLVLFPMNNSYNYGDNDSNNNNNNNNKIQNNSKNKKLKEKGKKKACRLYVNIEKFIIKINNKKYFSIELDERLHININNSNDSNEFLLDIQIGYLGKIQIVFNSITKRNEFLSTFIKLQQDPIFELRRNNVLNFEKDLDSKQCKWKFRTDSLILGIYQTPRECLPRQALENEVNSDENIGKWDIKACIKKGSSYILHNRILSFNLTSIMIQKSINNVPSTNERNGLIYNSFFSTEIHVHKNNNKWLMVLVKSDKGEIVNELAIMFPKRKDRVSFLKKWKIYKQAYFISNTIPSRKTFKNNGKAILTGKSLDIKINKQILKLYFDQNWAITQNTLFNNIAELNVYINGIYDNYFFKFNNNNQCKDFINRILETRDIVKYRDCVHRRGKRPAFNVSVINSNGDAMTTAKISIVKSNFNIALSKQKKNKYKANQIKVFKHDTNDCLCLLKINSSKNKQNRKRHKNTSKKNEKIQSHYLLFPNTSSLKDFLFLYEHSISGFNPKKDLQINTTTQVPLTFVNLSNQKERNGKIYFLNDNTIKVAIEKKSKRYQLNGENNTIIKLKESKKNPKTKGLVKISINEKIRWARMNSNHDKAAILGKYQQILKNLNISYQGDEDEDSLTEQNVPTKNKNLNLIKNNAQQDILELSNSENEDDIKDGKGKEVILEKESGNETLKENDEKEREKEREKEKEKEKDKDEGKEREKKKDKDNEKDDDKDKDGGKEGKSVTFGKIKVIRNEKKTIKLLSSESSSGRSSSSESKSTSSISSGSESESENSKSDKKSDNESENKNKNNNKSQNGDDDANGGDGGDGDNKNIDRQIKQELENDEQKKWEITWEEQPDISHFDIYLSNYNGNGLYDCHVSIDETMGILKLQNRDKWETKWETIDQMTRLFKHPKNRSLLKIGFESSNNKMYFLFKTMTDLQTFVQIIKQLMHQERSNYLANITELSKNGKRYFGVLNFHNEDLYIRNCDDISQEKKNNEVPVYLKNVLEIKQNDKDTKKIQIIQNKKKLKTYLIEFLQEKNVVDFVDLCLPIQKKYEKINAPKRKKKEKKEKEKKKKKKQQKQKKKNRKKGLFEINCKKASIISENNLDGEIVLKWRSWQIHFSNGKEFKIKYGTPYKVFSNPNVSNLVKLIIKDLGYLIITFDDEIDKLRFKRELVQKQ</sequence>
<protein>
    <submittedName>
        <fullName evidence="2">Bromodomain-containing protein</fullName>
    </submittedName>
</protein>
<dbReference type="InterPro" id="IPR039190">
    <property type="entry name" value="TTC14"/>
</dbReference>
<feature type="region of interest" description="Disordered" evidence="1">
    <location>
        <begin position="1745"/>
        <end position="1774"/>
    </location>
</feature>